<dbReference type="FunFam" id="3.90.1530.30:FF:000001">
    <property type="entry name" value="Chromosome partitioning protein ParB"/>
    <property type="match status" value="1"/>
</dbReference>
<dbReference type="NCBIfam" id="TIGR00180">
    <property type="entry name" value="parB_part"/>
    <property type="match status" value="1"/>
</dbReference>
<feature type="compositionally biased region" description="Basic and acidic residues" evidence="4">
    <location>
        <begin position="312"/>
        <end position="327"/>
    </location>
</feature>
<dbReference type="CDD" id="cd16393">
    <property type="entry name" value="SPO0J_N"/>
    <property type="match status" value="1"/>
</dbReference>
<comment type="caution">
    <text evidence="6">The sequence shown here is derived from an EMBL/GenBank/DDBJ whole genome shotgun (WGS) entry which is preliminary data.</text>
</comment>
<dbReference type="GO" id="GO:0007059">
    <property type="term" value="P:chromosome segregation"/>
    <property type="evidence" value="ECO:0007669"/>
    <property type="project" value="UniProtKB-KW"/>
</dbReference>
<evidence type="ECO:0000256" key="2">
    <source>
        <dbReference type="ARBA" id="ARBA00022829"/>
    </source>
</evidence>
<dbReference type="Gene3D" id="1.10.10.2830">
    <property type="match status" value="1"/>
</dbReference>
<sequence>MPVPPLRQFVKIITEIFSLRNEEMIWYSTYMQPQQSNSVFLVETNKIVPNPHQPRHEFNEFKLKELADSIRAYGILQPLVVIRKEREVPTGTQVEYELIAGERRLRAARLAGILQVPVIIRQDTPEQVKLELALIENVQREDLNAIDRAKAFKQLMDAFDLSQKEIASRIGKSREFIANSIRILGLPDYIKDALLQGKIHEGHTRPLLMLSDRPEAQERMLQEIILKQLSVRDTEKLARRVAYDRARKKDDIPDANTRELEHILSNALGTRVSIERKGTGGRIAIDFFSSEDLQTLLAKVSQQDIPTGLTTPEERPDPFEELEKEHAGTPSPEPPPDTQSEDERDPNQSKANDEDLKNFTV</sequence>
<dbReference type="Pfam" id="PF17762">
    <property type="entry name" value="HTH_ParB"/>
    <property type="match status" value="1"/>
</dbReference>
<dbReference type="InterPro" id="IPR057240">
    <property type="entry name" value="ParB_dimer_C"/>
</dbReference>
<gene>
    <name evidence="6" type="ORF">COU47_01185</name>
</gene>
<feature type="region of interest" description="Disordered" evidence="4">
    <location>
        <begin position="304"/>
        <end position="361"/>
    </location>
</feature>
<dbReference type="GO" id="GO:0005694">
    <property type="term" value="C:chromosome"/>
    <property type="evidence" value="ECO:0007669"/>
    <property type="project" value="TreeGrafter"/>
</dbReference>
<evidence type="ECO:0000259" key="5">
    <source>
        <dbReference type="SMART" id="SM00470"/>
    </source>
</evidence>
<dbReference type="SUPFAM" id="SSF109709">
    <property type="entry name" value="KorB DNA-binding domain-like"/>
    <property type="match status" value="1"/>
</dbReference>
<protein>
    <recommendedName>
        <fullName evidence="5">ParB-like N-terminal domain-containing protein</fullName>
    </recommendedName>
</protein>
<dbReference type="Pfam" id="PF23552">
    <property type="entry name" value="ParB_C"/>
    <property type="match status" value="1"/>
</dbReference>
<dbReference type="SMART" id="SM00470">
    <property type="entry name" value="ParB"/>
    <property type="match status" value="1"/>
</dbReference>
<name>A0A2H0TDR2_9BACT</name>
<dbReference type="Pfam" id="PF02195">
    <property type="entry name" value="ParB_N"/>
    <property type="match status" value="1"/>
</dbReference>
<dbReference type="GO" id="GO:0003677">
    <property type="term" value="F:DNA binding"/>
    <property type="evidence" value="ECO:0007669"/>
    <property type="project" value="UniProtKB-KW"/>
</dbReference>
<accession>A0A2H0TDR2</accession>
<keyword evidence="3" id="KW-0238">DNA-binding</keyword>
<comment type="similarity">
    <text evidence="1">Belongs to the ParB family.</text>
</comment>
<dbReference type="PANTHER" id="PTHR33375:SF1">
    <property type="entry name" value="CHROMOSOME-PARTITIONING PROTEIN PARB-RELATED"/>
    <property type="match status" value="1"/>
</dbReference>
<evidence type="ECO:0000313" key="7">
    <source>
        <dbReference type="Proteomes" id="UP000231503"/>
    </source>
</evidence>
<feature type="domain" description="ParB-like N-terminal" evidence="5">
    <location>
        <begin position="40"/>
        <end position="138"/>
    </location>
</feature>
<reference evidence="7" key="1">
    <citation type="submission" date="2017-09" db="EMBL/GenBank/DDBJ databases">
        <title>Depth-based differentiation of microbial function through sediment-hosted aquifers and enrichment of novel symbionts in the deep terrestrial subsurface.</title>
        <authorList>
            <person name="Probst A.J."/>
            <person name="Ladd B."/>
            <person name="Jarett J.K."/>
            <person name="Geller-Mcgrath D.E."/>
            <person name="Sieber C.M.K."/>
            <person name="Emerson J.B."/>
            <person name="Anantharaman K."/>
            <person name="Thomas B.C."/>
            <person name="Malmstrom R."/>
            <person name="Stieglmeier M."/>
            <person name="Klingl A."/>
            <person name="Woyke T."/>
            <person name="Ryan C.M."/>
            <person name="Banfield J.F."/>
        </authorList>
    </citation>
    <scope>NUCLEOTIDE SEQUENCE [LARGE SCALE GENOMIC DNA]</scope>
</reference>
<dbReference type="InterPro" id="IPR004437">
    <property type="entry name" value="ParB/RepB/Spo0J"/>
</dbReference>
<dbReference type="SUPFAM" id="SSF110849">
    <property type="entry name" value="ParB/Sulfiredoxin"/>
    <property type="match status" value="1"/>
</dbReference>
<evidence type="ECO:0000256" key="1">
    <source>
        <dbReference type="ARBA" id="ARBA00006295"/>
    </source>
</evidence>
<dbReference type="PANTHER" id="PTHR33375">
    <property type="entry name" value="CHROMOSOME-PARTITIONING PROTEIN PARB-RELATED"/>
    <property type="match status" value="1"/>
</dbReference>
<dbReference type="InterPro" id="IPR036086">
    <property type="entry name" value="ParB/Sulfiredoxin_sf"/>
</dbReference>
<dbReference type="InterPro" id="IPR050336">
    <property type="entry name" value="Chromosome_partition/occlusion"/>
</dbReference>
<evidence type="ECO:0000256" key="4">
    <source>
        <dbReference type="SAM" id="MobiDB-lite"/>
    </source>
</evidence>
<proteinExistence type="inferred from homology"/>
<evidence type="ECO:0000313" key="6">
    <source>
        <dbReference type="EMBL" id="PIR69688.1"/>
    </source>
</evidence>
<evidence type="ECO:0000256" key="3">
    <source>
        <dbReference type="ARBA" id="ARBA00023125"/>
    </source>
</evidence>
<dbReference type="EMBL" id="PFCO01000003">
    <property type="protein sequence ID" value="PIR69688.1"/>
    <property type="molecule type" value="Genomic_DNA"/>
</dbReference>
<organism evidence="6 7">
    <name type="scientific">Candidatus Niyogibacteria bacterium CG10_big_fil_rev_8_21_14_0_10_46_36</name>
    <dbReference type="NCBI Taxonomy" id="1974726"/>
    <lineage>
        <taxon>Bacteria</taxon>
        <taxon>Candidatus Niyogiibacteriota</taxon>
    </lineage>
</organism>
<dbReference type="InterPro" id="IPR041468">
    <property type="entry name" value="HTH_ParB/Spo0J"/>
</dbReference>
<feature type="compositionally biased region" description="Basic and acidic residues" evidence="4">
    <location>
        <begin position="345"/>
        <end position="361"/>
    </location>
</feature>
<dbReference type="AlphaFoldDB" id="A0A2H0TDR2"/>
<dbReference type="FunFam" id="1.10.10.2830:FF:000001">
    <property type="entry name" value="Chromosome partitioning protein ParB"/>
    <property type="match status" value="1"/>
</dbReference>
<dbReference type="InterPro" id="IPR003115">
    <property type="entry name" value="ParB_N"/>
</dbReference>
<dbReference type="Proteomes" id="UP000231503">
    <property type="component" value="Unassembled WGS sequence"/>
</dbReference>
<dbReference type="Gene3D" id="3.90.1530.30">
    <property type="match status" value="1"/>
</dbReference>
<keyword evidence="2" id="KW-0159">Chromosome partition</keyword>